<name>A0A2N6RZD5_9BIFI</name>
<organism evidence="3 4">
    <name type="scientific">Gardnerella greenwoodii</name>
    <dbReference type="NCBI Taxonomy" id="2914925"/>
    <lineage>
        <taxon>Bacteria</taxon>
        <taxon>Bacillati</taxon>
        <taxon>Actinomycetota</taxon>
        <taxon>Actinomycetes</taxon>
        <taxon>Bifidobacteriales</taxon>
        <taxon>Bifidobacteriaceae</taxon>
        <taxon>Gardnerella</taxon>
    </lineage>
</organism>
<dbReference type="Pfam" id="PF05949">
    <property type="entry name" value="DUF881"/>
    <property type="match status" value="1"/>
</dbReference>
<reference evidence="3 4" key="1">
    <citation type="submission" date="2017-09" db="EMBL/GenBank/DDBJ databases">
        <title>Bacterial strain isolated from the female urinary microbiota.</title>
        <authorList>
            <person name="Thomas-White K."/>
            <person name="Kumar N."/>
            <person name="Forster S."/>
            <person name="Putonti C."/>
            <person name="Lawley T."/>
            <person name="Wolfe A.J."/>
        </authorList>
    </citation>
    <scope>NUCLEOTIDE SEQUENCE [LARGE SCALE GENOMIC DNA]</scope>
    <source>
        <strain evidence="3 4">UMB1686</strain>
    </source>
</reference>
<dbReference type="PANTHER" id="PTHR37313:SF4">
    <property type="entry name" value="CONSERVED MEMBRANE PROTEIN-RELATED"/>
    <property type="match status" value="1"/>
</dbReference>
<dbReference type="PANTHER" id="PTHR37313">
    <property type="entry name" value="UPF0749 PROTEIN RV1825"/>
    <property type="match status" value="1"/>
</dbReference>
<proteinExistence type="inferred from homology"/>
<evidence type="ECO:0000256" key="2">
    <source>
        <dbReference type="SAM" id="Phobius"/>
    </source>
</evidence>
<comment type="caution">
    <text evidence="3">The sequence shown here is derived from an EMBL/GenBank/DDBJ whole genome shotgun (WGS) entry which is preliminary data.</text>
</comment>
<evidence type="ECO:0000313" key="4">
    <source>
        <dbReference type="Proteomes" id="UP000235771"/>
    </source>
</evidence>
<dbReference type="Proteomes" id="UP000235771">
    <property type="component" value="Unassembled WGS sequence"/>
</dbReference>
<sequence length="250" mass="27445">MVKRTGKHRAQRSLLSSVAVAVAIFLTGYLFVTNLRVNRTAFVTSNTSQMVERNSQRTKSLREDIKDLDSRISLLNKTLVSSNENKDSSDTGSSTVLPKLEGPGIVVTLNDSSLWKGAVNGSGTSVNINDYVIHQQDIESVVNALWQGGAEAMTIQDQRVLFNSAVICIGNVVILQGHQYSPPYKISAIGPVDDMVDALNNSPAIRTYKEYVSSFGLGWKVEKKENLKFPEASALLQPLRYASVLKELNK</sequence>
<dbReference type="GO" id="GO:0005886">
    <property type="term" value="C:plasma membrane"/>
    <property type="evidence" value="ECO:0007669"/>
    <property type="project" value="TreeGrafter"/>
</dbReference>
<keyword evidence="2" id="KW-0472">Membrane</keyword>
<protein>
    <submittedName>
        <fullName evidence="3">DUF881 domain-containing protein</fullName>
    </submittedName>
</protein>
<keyword evidence="2" id="KW-0812">Transmembrane</keyword>
<dbReference type="Gene3D" id="3.30.70.1880">
    <property type="entry name" value="Protein of unknown function DUF881"/>
    <property type="match status" value="1"/>
</dbReference>
<keyword evidence="4" id="KW-1185">Reference proteome</keyword>
<feature type="transmembrane region" description="Helical" evidence="2">
    <location>
        <begin position="12"/>
        <end position="32"/>
    </location>
</feature>
<dbReference type="AlphaFoldDB" id="A0A2N6RZD5"/>
<dbReference type="GeneID" id="98326706"/>
<comment type="similarity">
    <text evidence="1">Belongs to the UPF0749 family.</text>
</comment>
<dbReference type="RefSeq" id="WP_019260571.1">
    <property type="nucleotide sequence ID" value="NZ_JAKNCL010000003.1"/>
</dbReference>
<dbReference type="EMBL" id="PNGV01000001">
    <property type="protein sequence ID" value="PMC43485.1"/>
    <property type="molecule type" value="Genomic_DNA"/>
</dbReference>
<accession>A0A2N6RZD5</accession>
<dbReference type="InterPro" id="IPR010273">
    <property type="entry name" value="DUF881"/>
</dbReference>
<evidence type="ECO:0000313" key="3">
    <source>
        <dbReference type="EMBL" id="PMC43485.1"/>
    </source>
</evidence>
<gene>
    <name evidence="3" type="ORF">CJ216_05395</name>
</gene>
<evidence type="ECO:0000256" key="1">
    <source>
        <dbReference type="ARBA" id="ARBA00009108"/>
    </source>
</evidence>
<keyword evidence="2" id="KW-1133">Transmembrane helix</keyword>